<organism evidence="2 3">
    <name type="scientific">Symbiochloris irregularis</name>
    <dbReference type="NCBI Taxonomy" id="706552"/>
    <lineage>
        <taxon>Eukaryota</taxon>
        <taxon>Viridiplantae</taxon>
        <taxon>Chlorophyta</taxon>
        <taxon>core chlorophytes</taxon>
        <taxon>Trebouxiophyceae</taxon>
        <taxon>Trebouxiales</taxon>
        <taxon>Trebouxiaceae</taxon>
        <taxon>Symbiochloris</taxon>
    </lineage>
</organism>
<dbReference type="GO" id="GO:0005737">
    <property type="term" value="C:cytoplasm"/>
    <property type="evidence" value="ECO:0007669"/>
    <property type="project" value="TreeGrafter"/>
</dbReference>
<dbReference type="AlphaFoldDB" id="A0AAW1PM13"/>
<keyword evidence="3" id="KW-1185">Reference proteome</keyword>
<dbReference type="Proteomes" id="UP001465755">
    <property type="component" value="Unassembled WGS sequence"/>
</dbReference>
<evidence type="ECO:0000256" key="1">
    <source>
        <dbReference type="ARBA" id="ARBA00009952"/>
    </source>
</evidence>
<comment type="caution">
    <text evidence="2">The sequence shown here is derived from an EMBL/GenBank/DDBJ whole genome shotgun (WGS) entry which is preliminary data.</text>
</comment>
<dbReference type="Pfam" id="PF05811">
    <property type="entry name" value="DUF842"/>
    <property type="match status" value="1"/>
</dbReference>
<evidence type="ECO:0000313" key="2">
    <source>
        <dbReference type="EMBL" id="KAK9810820.1"/>
    </source>
</evidence>
<accession>A0AAW1PM13</accession>
<reference evidence="2 3" key="1">
    <citation type="journal article" date="2024" name="Nat. Commun.">
        <title>Phylogenomics reveals the evolutionary origins of lichenization in chlorophyte algae.</title>
        <authorList>
            <person name="Puginier C."/>
            <person name="Libourel C."/>
            <person name="Otte J."/>
            <person name="Skaloud P."/>
            <person name="Haon M."/>
            <person name="Grisel S."/>
            <person name="Petersen M."/>
            <person name="Berrin J.G."/>
            <person name="Delaux P.M."/>
            <person name="Dal Grande F."/>
            <person name="Keller J."/>
        </authorList>
    </citation>
    <scope>NUCLEOTIDE SEQUENCE [LARGE SCALE GENOMIC DNA]</scope>
    <source>
        <strain evidence="2 3">SAG 2036</strain>
    </source>
</reference>
<name>A0AAW1PM13_9CHLO</name>
<sequence>MEAEARKVEQAVQNALESISKTDIVPLAKAGYLCCARCCDKPYSPEDFKTCLLRCQAPAQAAEKIVQQSVTEFQGRLQRCASRCQDEAKESLPANPGEHSFDKAQKILEKCIGNCAMEYRGQVWLCWS</sequence>
<gene>
    <name evidence="2" type="ORF">WJX73_009856</name>
</gene>
<proteinExistence type="inferred from homology"/>
<dbReference type="EMBL" id="JALJOQ010000014">
    <property type="protein sequence ID" value="KAK9810820.1"/>
    <property type="molecule type" value="Genomic_DNA"/>
</dbReference>
<evidence type="ECO:0008006" key="4">
    <source>
        <dbReference type="Google" id="ProtNLM"/>
    </source>
</evidence>
<dbReference type="InterPro" id="IPR008560">
    <property type="entry name" value="DUF842_euk"/>
</dbReference>
<dbReference type="PANTHER" id="PTHR21096">
    <property type="entry name" value="PROTEIN FAM136A"/>
    <property type="match status" value="1"/>
</dbReference>
<evidence type="ECO:0000313" key="3">
    <source>
        <dbReference type="Proteomes" id="UP001465755"/>
    </source>
</evidence>
<dbReference type="PANTHER" id="PTHR21096:SF0">
    <property type="entry name" value="PROTEIN FAM136A"/>
    <property type="match status" value="1"/>
</dbReference>
<comment type="similarity">
    <text evidence="1">Belongs to the FAM136 family.</text>
</comment>
<protein>
    <recommendedName>
        <fullName evidence="4">Protein FAM136A</fullName>
    </recommendedName>
</protein>